<dbReference type="EMBL" id="CP116942">
    <property type="protein sequence ID" value="WCO66319.1"/>
    <property type="molecule type" value="Genomic_DNA"/>
</dbReference>
<dbReference type="KEGG" id="ima:PO878_17605"/>
<feature type="compositionally biased region" description="Polar residues" evidence="1">
    <location>
        <begin position="167"/>
        <end position="177"/>
    </location>
</feature>
<dbReference type="AlphaFoldDB" id="A0AAE9Y4N5"/>
<gene>
    <name evidence="2" type="ORF">PO878_17605</name>
</gene>
<evidence type="ECO:0000256" key="1">
    <source>
        <dbReference type="SAM" id="MobiDB-lite"/>
    </source>
</evidence>
<reference evidence="2" key="1">
    <citation type="submission" date="2023-01" db="EMBL/GenBank/DDBJ databases">
        <title>The diversity of Class Acidimicrobiia in South China Sea sediment environments and the proposal of Iamia marina sp. nov., a novel species of the genus Iamia.</title>
        <authorList>
            <person name="He Y."/>
            <person name="Tian X."/>
        </authorList>
    </citation>
    <scope>NUCLEOTIDE SEQUENCE</scope>
    <source>
        <strain evidence="2">DSM 19957</strain>
    </source>
</reference>
<organism evidence="2 3">
    <name type="scientific">Iamia majanohamensis</name>
    <dbReference type="NCBI Taxonomy" id="467976"/>
    <lineage>
        <taxon>Bacteria</taxon>
        <taxon>Bacillati</taxon>
        <taxon>Actinomycetota</taxon>
        <taxon>Acidimicrobiia</taxon>
        <taxon>Acidimicrobiales</taxon>
        <taxon>Iamiaceae</taxon>
        <taxon>Iamia</taxon>
    </lineage>
</organism>
<evidence type="ECO:0000313" key="2">
    <source>
        <dbReference type="EMBL" id="WCO66319.1"/>
    </source>
</evidence>
<name>A0AAE9Y4N5_9ACTN</name>
<sequence length="177" mass="20244">MERHHLITISPAGHPDPRVANAGFDLEHAYIERCWAPVLGPTSTALLRRLPALWAEAEPARMNFAELSRSLGVGTGRGAHSPLSRTLDRLVRYRFARQAADGQWEVFRQVRPLEVHELRRLPDWSRRMHTELLDRHIAGLTSTTPTAQLTARLDRIQTRRQPDHRPITTTPSRHIEP</sequence>
<keyword evidence="3" id="KW-1185">Reference proteome</keyword>
<dbReference type="RefSeq" id="WP_272735842.1">
    <property type="nucleotide sequence ID" value="NZ_CP116942.1"/>
</dbReference>
<accession>A0AAE9Y4N5</accession>
<feature type="region of interest" description="Disordered" evidence="1">
    <location>
        <begin position="153"/>
        <end position="177"/>
    </location>
</feature>
<dbReference type="Proteomes" id="UP001216390">
    <property type="component" value="Chromosome"/>
</dbReference>
<evidence type="ECO:0000313" key="3">
    <source>
        <dbReference type="Proteomes" id="UP001216390"/>
    </source>
</evidence>
<feature type="compositionally biased region" description="Basic and acidic residues" evidence="1">
    <location>
        <begin position="153"/>
        <end position="166"/>
    </location>
</feature>
<proteinExistence type="predicted"/>
<protein>
    <submittedName>
        <fullName evidence="2">Uncharacterized protein</fullName>
    </submittedName>
</protein>